<sequence length="55" mass="6433">MYEVLDRQTIKSEILRHLPVSKRGYASKSDLAKVIQCIFYKLRTGCQWQIISVFA</sequence>
<reference evidence="1 2" key="1">
    <citation type="submission" date="2013-08" db="EMBL/GenBank/DDBJ databases">
        <authorList>
            <person name="Weinstock G."/>
            <person name="Sodergren E."/>
            <person name="Wylie T."/>
            <person name="Fulton L."/>
            <person name="Fulton R."/>
            <person name="Fronick C."/>
            <person name="O'Laughlin M."/>
            <person name="Godfrey J."/>
            <person name="Miner T."/>
            <person name="Herter B."/>
            <person name="Appelbaum E."/>
            <person name="Cordes M."/>
            <person name="Lek S."/>
            <person name="Wollam A."/>
            <person name="Pepin K.H."/>
            <person name="Palsikar V.B."/>
            <person name="Mitreva M."/>
            <person name="Wilson R.K."/>
        </authorList>
    </citation>
    <scope>NUCLEOTIDE SEQUENCE [LARGE SCALE GENOMIC DNA]</scope>
    <source>
        <strain evidence="1 2">ATCC 15930</strain>
    </source>
</reference>
<dbReference type="EMBL" id="JNGW01000108">
    <property type="protein sequence ID" value="KDR51404.1"/>
    <property type="molecule type" value="Genomic_DNA"/>
</dbReference>
<dbReference type="Proteomes" id="UP000027442">
    <property type="component" value="Unassembled WGS sequence"/>
</dbReference>
<dbReference type="AlphaFoldDB" id="A0A069QH67"/>
<organism evidence="1 2">
    <name type="scientific">Hoylesella loescheii DSM 19665 = JCM 12249 = ATCC 15930</name>
    <dbReference type="NCBI Taxonomy" id="1122985"/>
    <lineage>
        <taxon>Bacteria</taxon>
        <taxon>Pseudomonadati</taxon>
        <taxon>Bacteroidota</taxon>
        <taxon>Bacteroidia</taxon>
        <taxon>Bacteroidales</taxon>
        <taxon>Prevotellaceae</taxon>
        <taxon>Hoylesella</taxon>
    </lineage>
</organism>
<protein>
    <recommendedName>
        <fullName evidence="3">Transposase</fullName>
    </recommendedName>
</protein>
<evidence type="ECO:0008006" key="3">
    <source>
        <dbReference type="Google" id="ProtNLM"/>
    </source>
</evidence>
<comment type="caution">
    <text evidence="1">The sequence shown here is derived from an EMBL/GenBank/DDBJ whole genome shotgun (WGS) entry which is preliminary data.</text>
</comment>
<evidence type="ECO:0000313" key="2">
    <source>
        <dbReference type="Proteomes" id="UP000027442"/>
    </source>
</evidence>
<keyword evidence="2" id="KW-1185">Reference proteome</keyword>
<dbReference type="HOGENOM" id="CLU_188993_2_0_10"/>
<name>A0A069QH67_HOYLO</name>
<accession>A0A069QH67</accession>
<proteinExistence type="predicted"/>
<evidence type="ECO:0000313" key="1">
    <source>
        <dbReference type="EMBL" id="KDR51404.1"/>
    </source>
</evidence>
<gene>
    <name evidence="1" type="ORF">HMPREF1991_02531</name>
</gene>
<dbReference type="PATRIC" id="fig|1122985.7.peg.2622"/>